<reference evidence="2 3" key="1">
    <citation type="submission" date="2015-01" db="EMBL/GenBank/DDBJ databases">
        <title>Evolution of Trichinella species and genotypes.</title>
        <authorList>
            <person name="Korhonen P.K."/>
            <person name="Edoardo P."/>
            <person name="Giuseppe L.R."/>
            <person name="Gasser R.B."/>
        </authorList>
    </citation>
    <scope>NUCLEOTIDE SEQUENCE [LARGE SCALE GENOMIC DNA]</scope>
    <source>
        <strain evidence="2">ISS176</strain>
    </source>
</reference>
<accession>A0A0V1JN88</accession>
<gene>
    <name evidence="2" type="ORF">T4C_9335</name>
</gene>
<feature type="transmembrane region" description="Helical" evidence="1">
    <location>
        <begin position="57"/>
        <end position="76"/>
    </location>
</feature>
<evidence type="ECO:0000256" key="1">
    <source>
        <dbReference type="SAM" id="Phobius"/>
    </source>
</evidence>
<feature type="transmembrane region" description="Helical" evidence="1">
    <location>
        <begin position="17"/>
        <end position="36"/>
    </location>
</feature>
<name>A0A0V1JN88_TRIPS</name>
<organism evidence="2 3">
    <name type="scientific">Trichinella pseudospiralis</name>
    <name type="common">Parasitic roundworm</name>
    <dbReference type="NCBI Taxonomy" id="6337"/>
    <lineage>
        <taxon>Eukaryota</taxon>
        <taxon>Metazoa</taxon>
        <taxon>Ecdysozoa</taxon>
        <taxon>Nematoda</taxon>
        <taxon>Enoplea</taxon>
        <taxon>Dorylaimia</taxon>
        <taxon>Trichinellida</taxon>
        <taxon>Trichinellidae</taxon>
        <taxon>Trichinella</taxon>
    </lineage>
</organism>
<comment type="caution">
    <text evidence="2">The sequence shown here is derived from an EMBL/GenBank/DDBJ whole genome shotgun (WGS) entry which is preliminary data.</text>
</comment>
<protein>
    <recommendedName>
        <fullName evidence="4">Transmembrane protein</fullName>
    </recommendedName>
</protein>
<evidence type="ECO:0000313" key="3">
    <source>
        <dbReference type="Proteomes" id="UP000054826"/>
    </source>
</evidence>
<evidence type="ECO:0008006" key="4">
    <source>
        <dbReference type="Google" id="ProtNLM"/>
    </source>
</evidence>
<proteinExistence type="predicted"/>
<dbReference type="AlphaFoldDB" id="A0A0V1JN88"/>
<dbReference type="EMBL" id="JYDV01000073">
    <property type="protein sequence ID" value="KRZ36446.1"/>
    <property type="molecule type" value="Genomic_DNA"/>
</dbReference>
<keyword evidence="1" id="KW-1133">Transmembrane helix</keyword>
<keyword evidence="1" id="KW-0472">Membrane</keyword>
<sequence>MAISSRSFRGLEFSEDFLLIGHFIFVLFLPFITTKFPIVPASSRLSPVSTCGTGRKVVAKCILIFLFVSFSVLYSSQLTDFSVYRLAEVEVTALYSHIPEVDLILIFDSSVSCNESFQQASKYCSMECTLRFISSII</sequence>
<evidence type="ECO:0000313" key="2">
    <source>
        <dbReference type="EMBL" id="KRZ36446.1"/>
    </source>
</evidence>
<dbReference type="Proteomes" id="UP000054826">
    <property type="component" value="Unassembled WGS sequence"/>
</dbReference>
<keyword evidence="1" id="KW-0812">Transmembrane</keyword>